<evidence type="ECO:0000313" key="2">
    <source>
        <dbReference type="Proteomes" id="UP000269396"/>
    </source>
</evidence>
<proteinExistence type="predicted"/>
<dbReference type="STRING" id="31246.A0A183NJI2"/>
<sequence>MLRPTDVKAVATLVVLTWTYWCVWDRSSRLSTKSKSSSCIQDVRCIPCFSDVEVMAAKRNNPGMFVSAWQADENDINLWTNDQIKGMECFVVLCLWFFTM</sequence>
<protein>
    <submittedName>
        <fullName evidence="1">Uncharacterized protein</fullName>
    </submittedName>
</protein>
<gene>
    <name evidence="1" type="ORF">SMTD_LOCUS2267</name>
</gene>
<evidence type="ECO:0000313" key="1">
    <source>
        <dbReference type="EMBL" id="VDO85589.1"/>
    </source>
</evidence>
<dbReference type="Proteomes" id="UP000269396">
    <property type="component" value="Unassembled WGS sequence"/>
</dbReference>
<reference evidence="1 2" key="1">
    <citation type="submission" date="2018-11" db="EMBL/GenBank/DDBJ databases">
        <authorList>
            <consortium name="Pathogen Informatics"/>
        </authorList>
    </citation>
    <scope>NUCLEOTIDE SEQUENCE [LARGE SCALE GENOMIC DNA]</scope>
    <source>
        <strain>Denwood</strain>
        <strain evidence="2">Zambia</strain>
    </source>
</reference>
<organism evidence="1 2">
    <name type="scientific">Schistosoma mattheei</name>
    <dbReference type="NCBI Taxonomy" id="31246"/>
    <lineage>
        <taxon>Eukaryota</taxon>
        <taxon>Metazoa</taxon>
        <taxon>Spiralia</taxon>
        <taxon>Lophotrochozoa</taxon>
        <taxon>Platyhelminthes</taxon>
        <taxon>Trematoda</taxon>
        <taxon>Digenea</taxon>
        <taxon>Strigeidida</taxon>
        <taxon>Schistosomatoidea</taxon>
        <taxon>Schistosomatidae</taxon>
        <taxon>Schistosoma</taxon>
    </lineage>
</organism>
<keyword evidence="2" id="KW-1185">Reference proteome</keyword>
<dbReference type="EMBL" id="UZAL01002995">
    <property type="protein sequence ID" value="VDO85589.1"/>
    <property type="molecule type" value="Genomic_DNA"/>
</dbReference>
<accession>A0A183NJI2</accession>
<dbReference type="AlphaFoldDB" id="A0A183NJI2"/>
<name>A0A183NJI2_9TREM</name>